<sequence>MRIGNRYCHSRVGGSNGSLDVEEKRIDDDKESLEKARKYVKSNKLNESKAIYEKLLQKYPTRPILYREYGSLLSQNTEQMQQALTQYQLANSKAEECCAKARDAAARNDSKELYECLKYLLEFDSENIFYNYCMSMYHLGYDKEDVTTRSKVLEYCQKATSELDKQVEECDKNDKPCDEDISLGDDYVRNWFLSKEEGTGSEQEQEREQDQGKDGNSSLSFLEKTANLIRESGAQVYAQLLFPSKKKTEDGKQHQQQQQQDGDEAKQASDALHEKEDFADEWKQQLQRTFQKPLGLFEVYTLMSWLLLERASVRDILKPLKLAKRFQIEFLEKAPSFLLSMDAPSNAPDS</sequence>
<proteinExistence type="predicted"/>
<feature type="compositionally biased region" description="Basic and acidic residues" evidence="1">
    <location>
        <begin position="263"/>
        <end position="272"/>
    </location>
</feature>
<feature type="region of interest" description="Disordered" evidence="1">
    <location>
        <begin position="195"/>
        <end position="218"/>
    </location>
</feature>
<dbReference type="Gene3D" id="1.25.40.10">
    <property type="entry name" value="Tetratricopeptide repeat domain"/>
    <property type="match status" value="1"/>
</dbReference>
<evidence type="ECO:0000313" key="3">
    <source>
        <dbReference type="Proteomes" id="UP000023152"/>
    </source>
</evidence>
<gene>
    <name evidence="2" type="ORF">RFI_15688</name>
</gene>
<dbReference type="Proteomes" id="UP000023152">
    <property type="component" value="Unassembled WGS sequence"/>
</dbReference>
<dbReference type="AlphaFoldDB" id="X6N5G0"/>
<feature type="region of interest" description="Disordered" evidence="1">
    <location>
        <begin position="246"/>
        <end position="272"/>
    </location>
</feature>
<dbReference type="InterPro" id="IPR011990">
    <property type="entry name" value="TPR-like_helical_dom_sf"/>
</dbReference>
<protein>
    <submittedName>
        <fullName evidence="2">Uncharacterized protein</fullName>
    </submittedName>
</protein>
<accession>X6N5G0</accession>
<dbReference type="SUPFAM" id="SSF48452">
    <property type="entry name" value="TPR-like"/>
    <property type="match status" value="1"/>
</dbReference>
<organism evidence="2 3">
    <name type="scientific">Reticulomyxa filosa</name>
    <dbReference type="NCBI Taxonomy" id="46433"/>
    <lineage>
        <taxon>Eukaryota</taxon>
        <taxon>Sar</taxon>
        <taxon>Rhizaria</taxon>
        <taxon>Retaria</taxon>
        <taxon>Foraminifera</taxon>
        <taxon>Monothalamids</taxon>
        <taxon>Reticulomyxidae</taxon>
        <taxon>Reticulomyxa</taxon>
    </lineage>
</organism>
<name>X6N5G0_RETFI</name>
<feature type="non-terminal residue" evidence="2">
    <location>
        <position position="350"/>
    </location>
</feature>
<evidence type="ECO:0000256" key="1">
    <source>
        <dbReference type="SAM" id="MobiDB-lite"/>
    </source>
</evidence>
<reference evidence="2 3" key="1">
    <citation type="journal article" date="2013" name="Curr. Biol.">
        <title>The Genome of the Foraminiferan Reticulomyxa filosa.</title>
        <authorList>
            <person name="Glockner G."/>
            <person name="Hulsmann N."/>
            <person name="Schleicher M."/>
            <person name="Noegel A.A."/>
            <person name="Eichinger L."/>
            <person name="Gallinger C."/>
            <person name="Pawlowski J."/>
            <person name="Sierra R."/>
            <person name="Euteneuer U."/>
            <person name="Pillet L."/>
            <person name="Moustafa A."/>
            <person name="Platzer M."/>
            <person name="Groth M."/>
            <person name="Szafranski K."/>
            <person name="Schliwa M."/>
        </authorList>
    </citation>
    <scope>NUCLEOTIDE SEQUENCE [LARGE SCALE GENOMIC DNA]</scope>
</reference>
<feature type="compositionally biased region" description="Basic and acidic residues" evidence="1">
    <location>
        <begin position="195"/>
        <end position="213"/>
    </location>
</feature>
<dbReference type="EMBL" id="ASPP01011551">
    <property type="protein sequence ID" value="ETO21515.1"/>
    <property type="molecule type" value="Genomic_DNA"/>
</dbReference>
<keyword evidence="3" id="KW-1185">Reference proteome</keyword>
<evidence type="ECO:0000313" key="2">
    <source>
        <dbReference type="EMBL" id="ETO21515.1"/>
    </source>
</evidence>
<comment type="caution">
    <text evidence="2">The sequence shown here is derived from an EMBL/GenBank/DDBJ whole genome shotgun (WGS) entry which is preliminary data.</text>
</comment>